<dbReference type="EMBL" id="QEEX01000002">
    <property type="protein sequence ID" value="PWB96242.1"/>
    <property type="molecule type" value="Genomic_DNA"/>
</dbReference>
<keyword evidence="4" id="KW-1185">Reference proteome</keyword>
<dbReference type="RefSeq" id="WP_108998448.1">
    <property type="nucleotide sequence ID" value="NZ_QEEX01000002.1"/>
</dbReference>
<evidence type="ECO:0000256" key="1">
    <source>
        <dbReference type="ARBA" id="ARBA00023002"/>
    </source>
</evidence>
<evidence type="ECO:0000259" key="2">
    <source>
        <dbReference type="Pfam" id="PF00248"/>
    </source>
</evidence>
<keyword evidence="1" id="KW-0560">Oxidoreductase</keyword>
<feature type="domain" description="NADP-dependent oxidoreductase" evidence="2">
    <location>
        <begin position="18"/>
        <end position="317"/>
    </location>
</feature>
<evidence type="ECO:0000313" key="3">
    <source>
        <dbReference type="EMBL" id="PWB96242.1"/>
    </source>
</evidence>
<accession>A0A2U1SXC6</accession>
<dbReference type="PANTHER" id="PTHR43364:SF4">
    <property type="entry name" value="NAD(P)-LINKED OXIDOREDUCTASE SUPERFAMILY PROTEIN"/>
    <property type="match status" value="1"/>
</dbReference>
<protein>
    <submittedName>
        <fullName evidence="3">Aldo/keto reductase</fullName>
    </submittedName>
</protein>
<dbReference type="FunFam" id="3.20.20.100:FF:000004">
    <property type="entry name" value="Oxidoreductase, aldo/keto reductase"/>
    <property type="match status" value="1"/>
</dbReference>
<proteinExistence type="predicted"/>
<dbReference type="GO" id="GO:0005829">
    <property type="term" value="C:cytosol"/>
    <property type="evidence" value="ECO:0007669"/>
    <property type="project" value="UniProtKB-ARBA"/>
</dbReference>
<dbReference type="InterPro" id="IPR023210">
    <property type="entry name" value="NADP_OxRdtase_dom"/>
</dbReference>
<gene>
    <name evidence="3" type="ORF">DF220_12835</name>
</gene>
<dbReference type="InterPro" id="IPR036812">
    <property type="entry name" value="NAD(P)_OxRdtase_dom_sf"/>
</dbReference>
<sequence length="322" mass="35061">MSISYRTLGKSGLRVSTIGLGCNNFGRPGTFTEGPEGTAQVLGAALDAGINLLDTADIYGYSFGRSEEFMGEALKGRRDEVVLATKFGHADYDSPITSWGAKASRRYVRQAVEGSLRRLQTDWIDLYQLHTPDPFTPIEETLDVLDDLITEGKVRYIGHSNLAGWQIAEAEFAAQIGGHPHFVSAQNEYSLLARGVENEVLPAVNAFGLGFLPYFPLYNGLFTGKFSRAGGPSDSRIMRQRPHLLENAPWDAMEEYAALVDSWGVTMLEATFGWLLAQPGLASVIAGATTPDQICQNAAAAMAFTPTDDQAEQISQIFTDPR</sequence>
<comment type="caution">
    <text evidence="3">The sequence shown here is derived from an EMBL/GenBank/DDBJ whole genome shotgun (WGS) entry which is preliminary data.</text>
</comment>
<dbReference type="GO" id="GO:0016491">
    <property type="term" value="F:oxidoreductase activity"/>
    <property type="evidence" value="ECO:0007669"/>
    <property type="project" value="UniProtKB-KW"/>
</dbReference>
<dbReference type="PANTHER" id="PTHR43364">
    <property type="entry name" value="NADH-SPECIFIC METHYLGLYOXAL REDUCTASE-RELATED"/>
    <property type="match status" value="1"/>
</dbReference>
<dbReference type="Pfam" id="PF00248">
    <property type="entry name" value="Aldo_ket_red"/>
    <property type="match status" value="1"/>
</dbReference>
<organism evidence="3 4">
    <name type="scientific">Homoserinimonas hongtaonis</name>
    <dbReference type="NCBI Taxonomy" id="2079791"/>
    <lineage>
        <taxon>Bacteria</taxon>
        <taxon>Bacillati</taxon>
        <taxon>Actinomycetota</taxon>
        <taxon>Actinomycetes</taxon>
        <taxon>Micrococcales</taxon>
        <taxon>Microbacteriaceae</taxon>
        <taxon>Homoserinimonas</taxon>
    </lineage>
</organism>
<dbReference type="Proteomes" id="UP000244978">
    <property type="component" value="Unassembled WGS sequence"/>
</dbReference>
<reference evidence="4" key="1">
    <citation type="submission" date="2018-04" db="EMBL/GenBank/DDBJ databases">
        <authorList>
            <person name="Liu S."/>
            <person name="Wang Z."/>
            <person name="Li J."/>
        </authorList>
    </citation>
    <scope>NUCLEOTIDE SEQUENCE [LARGE SCALE GENOMIC DNA]</scope>
    <source>
        <strain evidence="4">S1194</strain>
    </source>
</reference>
<dbReference type="Gene3D" id="3.20.20.100">
    <property type="entry name" value="NADP-dependent oxidoreductase domain"/>
    <property type="match status" value="1"/>
</dbReference>
<name>A0A2U1SXC6_9MICO</name>
<dbReference type="InterPro" id="IPR050523">
    <property type="entry name" value="AKR_Detox_Biosynth"/>
</dbReference>
<dbReference type="AlphaFoldDB" id="A0A2U1SXC6"/>
<evidence type="ECO:0000313" key="4">
    <source>
        <dbReference type="Proteomes" id="UP000244978"/>
    </source>
</evidence>
<dbReference type="SUPFAM" id="SSF51430">
    <property type="entry name" value="NAD(P)-linked oxidoreductase"/>
    <property type="match status" value="1"/>
</dbReference>